<dbReference type="Proteomes" id="UP001211005">
    <property type="component" value="Chromosome"/>
</dbReference>
<sequence>MTTFPLVSGALVLAHLAIAGWVLRWLWRSYRPAPGAPSRIVAQGTIVALETDGLRWLEEFPVVRFQGGQGQWLTLRCHRKCRAARFITGQKVTVRYPAPAPEQFVILSRLGLLLG</sequence>
<reference evidence="2 3" key="1">
    <citation type="submission" date="2022-12" db="EMBL/GenBank/DDBJ databases">
        <title>Hymenobacter canadensis sp. nov. isolated from lake water of the Cambridge Bay, Canada.</title>
        <authorList>
            <person name="Kim W.H."/>
            <person name="Lee Y.M."/>
        </authorList>
    </citation>
    <scope>NUCLEOTIDE SEQUENCE [LARGE SCALE GENOMIC DNA]</scope>
    <source>
        <strain evidence="2 3">PAMC 29467</strain>
    </source>
</reference>
<evidence type="ECO:0000256" key="1">
    <source>
        <dbReference type="SAM" id="Phobius"/>
    </source>
</evidence>
<gene>
    <name evidence="2" type="ORF">O3303_08020</name>
</gene>
<keyword evidence="3" id="KW-1185">Reference proteome</keyword>
<keyword evidence="1" id="KW-0812">Transmembrane</keyword>
<name>A0ABY7LSY7_9BACT</name>
<proteinExistence type="predicted"/>
<evidence type="ECO:0000313" key="3">
    <source>
        <dbReference type="Proteomes" id="UP001211005"/>
    </source>
</evidence>
<evidence type="ECO:0008006" key="4">
    <source>
        <dbReference type="Google" id="ProtNLM"/>
    </source>
</evidence>
<protein>
    <recommendedName>
        <fullName evidence="4">DUF3592 domain-containing protein</fullName>
    </recommendedName>
</protein>
<evidence type="ECO:0000313" key="2">
    <source>
        <dbReference type="EMBL" id="WBA43504.1"/>
    </source>
</evidence>
<keyword evidence="1" id="KW-1133">Transmembrane helix</keyword>
<dbReference type="RefSeq" id="WP_269561542.1">
    <property type="nucleotide sequence ID" value="NZ_CP114767.1"/>
</dbReference>
<organism evidence="2 3">
    <name type="scientific">Hymenobacter canadensis</name>
    <dbReference type="NCBI Taxonomy" id="2999067"/>
    <lineage>
        <taxon>Bacteria</taxon>
        <taxon>Pseudomonadati</taxon>
        <taxon>Bacteroidota</taxon>
        <taxon>Cytophagia</taxon>
        <taxon>Cytophagales</taxon>
        <taxon>Hymenobacteraceae</taxon>
        <taxon>Hymenobacter</taxon>
    </lineage>
</organism>
<accession>A0ABY7LSY7</accession>
<keyword evidence="1" id="KW-0472">Membrane</keyword>
<feature type="transmembrane region" description="Helical" evidence="1">
    <location>
        <begin position="6"/>
        <end position="27"/>
    </location>
</feature>
<dbReference type="EMBL" id="CP114767">
    <property type="protein sequence ID" value="WBA43504.1"/>
    <property type="molecule type" value="Genomic_DNA"/>
</dbReference>